<feature type="region of interest" description="Disordered" evidence="3">
    <location>
        <begin position="1"/>
        <end position="91"/>
    </location>
</feature>
<dbReference type="InterPro" id="IPR036427">
    <property type="entry name" value="Bromodomain-like_sf"/>
</dbReference>
<dbReference type="Pfam" id="PF00439">
    <property type="entry name" value="Bromodomain"/>
    <property type="match status" value="1"/>
</dbReference>
<dbReference type="AlphaFoldDB" id="A0AAV5K6G0"/>
<dbReference type="InterPro" id="IPR001487">
    <property type="entry name" value="Bromodomain"/>
</dbReference>
<comment type="caution">
    <text evidence="5">The sequence shown here is derived from an EMBL/GenBank/DDBJ whole genome shotgun (WGS) entry which is preliminary data.</text>
</comment>
<dbReference type="Gene3D" id="1.20.920.10">
    <property type="entry name" value="Bromodomain-like"/>
    <property type="match status" value="1"/>
</dbReference>
<dbReference type="SUPFAM" id="SSF47370">
    <property type="entry name" value="Bromodomain"/>
    <property type="match status" value="1"/>
</dbReference>
<dbReference type="EMBL" id="BPVZ01000051">
    <property type="protein sequence ID" value="GKV18615.1"/>
    <property type="molecule type" value="Genomic_DNA"/>
</dbReference>
<evidence type="ECO:0000256" key="3">
    <source>
        <dbReference type="SAM" id="MobiDB-lite"/>
    </source>
</evidence>
<reference evidence="5 6" key="1">
    <citation type="journal article" date="2021" name="Commun. Biol.">
        <title>The genome of Shorea leprosula (Dipterocarpaceae) highlights the ecological relevance of drought in aseasonal tropical rainforests.</title>
        <authorList>
            <person name="Ng K.K.S."/>
            <person name="Kobayashi M.J."/>
            <person name="Fawcett J.A."/>
            <person name="Hatakeyama M."/>
            <person name="Paape T."/>
            <person name="Ng C.H."/>
            <person name="Ang C.C."/>
            <person name="Tnah L.H."/>
            <person name="Lee C.T."/>
            <person name="Nishiyama T."/>
            <person name="Sese J."/>
            <person name="O'Brien M.J."/>
            <person name="Copetti D."/>
            <person name="Mohd Noor M.I."/>
            <person name="Ong R.C."/>
            <person name="Putra M."/>
            <person name="Sireger I.Z."/>
            <person name="Indrioko S."/>
            <person name="Kosugi Y."/>
            <person name="Izuno A."/>
            <person name="Isagi Y."/>
            <person name="Lee S.L."/>
            <person name="Shimizu K.K."/>
        </authorList>
    </citation>
    <scope>NUCLEOTIDE SEQUENCE [LARGE SCALE GENOMIC DNA]</scope>
    <source>
        <strain evidence="5">214</strain>
    </source>
</reference>
<dbReference type="PANTHER" id="PTHR15398:SF4">
    <property type="entry name" value="BROMODOMAIN-CONTAINING PROTEIN 8 ISOFORM X1"/>
    <property type="match status" value="1"/>
</dbReference>
<evidence type="ECO:0000256" key="2">
    <source>
        <dbReference type="PROSITE-ProRule" id="PRU00035"/>
    </source>
</evidence>
<dbReference type="PANTHER" id="PTHR15398">
    <property type="entry name" value="BROMODOMAIN-CONTAINING PROTEIN 8"/>
    <property type="match status" value="1"/>
</dbReference>
<gene>
    <name evidence="5" type="ORF">SLEP1_g28971</name>
</gene>
<evidence type="ECO:0000313" key="5">
    <source>
        <dbReference type="EMBL" id="GKV18615.1"/>
    </source>
</evidence>
<feature type="compositionally biased region" description="Basic and acidic residues" evidence="3">
    <location>
        <begin position="20"/>
        <end position="63"/>
    </location>
</feature>
<feature type="region of interest" description="Disordered" evidence="3">
    <location>
        <begin position="291"/>
        <end position="399"/>
    </location>
</feature>
<keyword evidence="1 2" id="KW-0103">Bromodomain</keyword>
<organism evidence="5 6">
    <name type="scientific">Rubroshorea leprosula</name>
    <dbReference type="NCBI Taxonomy" id="152421"/>
    <lineage>
        <taxon>Eukaryota</taxon>
        <taxon>Viridiplantae</taxon>
        <taxon>Streptophyta</taxon>
        <taxon>Embryophyta</taxon>
        <taxon>Tracheophyta</taxon>
        <taxon>Spermatophyta</taxon>
        <taxon>Magnoliopsida</taxon>
        <taxon>eudicotyledons</taxon>
        <taxon>Gunneridae</taxon>
        <taxon>Pentapetalae</taxon>
        <taxon>rosids</taxon>
        <taxon>malvids</taxon>
        <taxon>Malvales</taxon>
        <taxon>Dipterocarpaceae</taxon>
        <taxon>Rubroshorea</taxon>
    </lineage>
</organism>
<proteinExistence type="predicted"/>
<accession>A0AAV5K6G0</accession>
<evidence type="ECO:0000313" key="6">
    <source>
        <dbReference type="Proteomes" id="UP001054252"/>
    </source>
</evidence>
<keyword evidence="6" id="KW-1185">Reference proteome</keyword>
<evidence type="ECO:0000256" key="1">
    <source>
        <dbReference type="ARBA" id="ARBA00023117"/>
    </source>
</evidence>
<dbReference type="PROSITE" id="PS50014">
    <property type="entry name" value="BROMODOMAIN_2"/>
    <property type="match status" value="1"/>
</dbReference>
<sequence length="399" mass="43894">MIELRQALEQSEDSIGSLESKLESLKAEKRDDCPVDCDSSQRESQLRSLKSDGIESSSKDTSKDGLSAGSFTQEAQTKWLPESQLPAAVPAEEMDVKLEVSESSEREKVSIEKPTETVCGVQFLGTRKRRGKRKRKDCSRDVKEGSVGESEFLGSADIASASRCKETSTSNSVQIARSSGVDDQTGCSNKEVNDDLMAVFSSVAENEYACVFRRPLDSQKRGRYKKTILRHMDFDTISSRIASRSLNSVKELYRDMLLVANNALVFYSKNTREYKSAFLLRRVVTAMLQQHLKGSGHKPSTSILSSSSPMRKPPAKPRTIRAGNRGKLPGKVANTRNAIGGSHHGSEKPLNVDSPPSMESLAVTVTQKGLSRPKKAGRGRASQKSETSTTKGRKRTRVR</sequence>
<evidence type="ECO:0000259" key="4">
    <source>
        <dbReference type="PROSITE" id="PS50014"/>
    </source>
</evidence>
<name>A0AAV5K6G0_9ROSI</name>
<feature type="domain" description="Bromo" evidence="4">
    <location>
        <begin position="204"/>
        <end position="274"/>
    </location>
</feature>
<protein>
    <recommendedName>
        <fullName evidence="4">Bromo domain-containing protein</fullName>
    </recommendedName>
</protein>
<dbReference type="GO" id="GO:0035267">
    <property type="term" value="C:NuA4 histone acetyltransferase complex"/>
    <property type="evidence" value="ECO:0007669"/>
    <property type="project" value="TreeGrafter"/>
</dbReference>
<dbReference type="SMART" id="SM00297">
    <property type="entry name" value="BROMO"/>
    <property type="match status" value="1"/>
</dbReference>
<dbReference type="Proteomes" id="UP001054252">
    <property type="component" value="Unassembled WGS sequence"/>
</dbReference>